<keyword evidence="8" id="KW-1133">Transmembrane helix</keyword>
<keyword evidence="9" id="KW-0472">Membrane</keyword>
<dbReference type="PANTHER" id="PTHR33446">
    <property type="entry name" value="PROTEIN TONB-RELATED"/>
    <property type="match status" value="1"/>
</dbReference>
<evidence type="ECO:0000256" key="3">
    <source>
        <dbReference type="ARBA" id="ARBA00022448"/>
    </source>
</evidence>
<accession>A0ABW2ZM92</accession>
<proteinExistence type="inferred from homology"/>
<keyword evidence="6" id="KW-0812">Transmembrane</keyword>
<dbReference type="Proteomes" id="UP001597073">
    <property type="component" value="Unassembled WGS sequence"/>
</dbReference>
<keyword evidence="7" id="KW-0653">Protein transport</keyword>
<dbReference type="PANTHER" id="PTHR33446:SF2">
    <property type="entry name" value="PROTEIN TONB"/>
    <property type="match status" value="1"/>
</dbReference>
<evidence type="ECO:0000256" key="2">
    <source>
        <dbReference type="ARBA" id="ARBA00006555"/>
    </source>
</evidence>
<evidence type="ECO:0000313" key="11">
    <source>
        <dbReference type="EMBL" id="MFD0767252.1"/>
    </source>
</evidence>
<evidence type="ECO:0000256" key="1">
    <source>
        <dbReference type="ARBA" id="ARBA00004383"/>
    </source>
</evidence>
<gene>
    <name evidence="11" type="ORF">ACFQZI_20520</name>
</gene>
<evidence type="ECO:0000256" key="5">
    <source>
        <dbReference type="ARBA" id="ARBA00022519"/>
    </source>
</evidence>
<dbReference type="Gene3D" id="3.30.1150.10">
    <property type="match status" value="1"/>
</dbReference>
<comment type="caution">
    <text evidence="11">The sequence shown here is derived from an EMBL/GenBank/DDBJ whole genome shotgun (WGS) entry which is preliminary data.</text>
</comment>
<keyword evidence="3" id="KW-0813">Transport</keyword>
<dbReference type="SUPFAM" id="SSF74653">
    <property type="entry name" value="TolA/TonB C-terminal domain"/>
    <property type="match status" value="1"/>
</dbReference>
<evidence type="ECO:0000256" key="7">
    <source>
        <dbReference type="ARBA" id="ARBA00022927"/>
    </source>
</evidence>
<dbReference type="EMBL" id="JBHTIA010000026">
    <property type="protein sequence ID" value="MFD0767252.1"/>
    <property type="molecule type" value="Genomic_DNA"/>
</dbReference>
<dbReference type="Pfam" id="PF03544">
    <property type="entry name" value="TonB_C"/>
    <property type="match status" value="1"/>
</dbReference>
<evidence type="ECO:0000256" key="6">
    <source>
        <dbReference type="ARBA" id="ARBA00022692"/>
    </source>
</evidence>
<keyword evidence="12" id="KW-1185">Reference proteome</keyword>
<evidence type="ECO:0000256" key="9">
    <source>
        <dbReference type="ARBA" id="ARBA00023136"/>
    </source>
</evidence>
<dbReference type="NCBIfam" id="TIGR01352">
    <property type="entry name" value="tonB_Cterm"/>
    <property type="match status" value="1"/>
</dbReference>
<name>A0ABW2ZM92_9SPHI</name>
<comment type="similarity">
    <text evidence="2">Belongs to the TonB family.</text>
</comment>
<sequence>MNDPFAHITKAPEFPGGDEKFFKFLAFTIKFPSADREQKNSGRVILTFAIDKDGSVTDEKIVRGVSKTIDAEVIRAIKRSPKWQPGARDGHPFKSTVSVPVSFNTYAGSSILLGSPQY</sequence>
<evidence type="ECO:0000259" key="10">
    <source>
        <dbReference type="PROSITE" id="PS52015"/>
    </source>
</evidence>
<feature type="domain" description="TonB C-terminal" evidence="10">
    <location>
        <begin position="16"/>
        <end position="112"/>
    </location>
</feature>
<reference evidence="12" key="1">
    <citation type="journal article" date="2019" name="Int. J. Syst. Evol. Microbiol.">
        <title>The Global Catalogue of Microorganisms (GCM) 10K type strain sequencing project: providing services to taxonomists for standard genome sequencing and annotation.</title>
        <authorList>
            <consortium name="The Broad Institute Genomics Platform"/>
            <consortium name="The Broad Institute Genome Sequencing Center for Infectious Disease"/>
            <person name="Wu L."/>
            <person name="Ma J."/>
        </authorList>
    </citation>
    <scope>NUCLEOTIDE SEQUENCE [LARGE SCALE GENOMIC DNA]</scope>
    <source>
        <strain evidence="12">CCUG 60742</strain>
    </source>
</reference>
<keyword evidence="4" id="KW-1003">Cell membrane</keyword>
<dbReference type="InterPro" id="IPR051045">
    <property type="entry name" value="TonB-dependent_transducer"/>
</dbReference>
<dbReference type="InterPro" id="IPR006260">
    <property type="entry name" value="TonB/TolA_C"/>
</dbReference>
<protein>
    <submittedName>
        <fullName evidence="11">Energy transducer TonB</fullName>
    </submittedName>
</protein>
<dbReference type="InterPro" id="IPR037682">
    <property type="entry name" value="TonB_C"/>
</dbReference>
<evidence type="ECO:0000313" key="12">
    <source>
        <dbReference type="Proteomes" id="UP001597073"/>
    </source>
</evidence>
<keyword evidence="5" id="KW-0997">Cell inner membrane</keyword>
<evidence type="ECO:0000256" key="8">
    <source>
        <dbReference type="ARBA" id="ARBA00022989"/>
    </source>
</evidence>
<evidence type="ECO:0000256" key="4">
    <source>
        <dbReference type="ARBA" id="ARBA00022475"/>
    </source>
</evidence>
<dbReference type="RefSeq" id="WP_377145857.1">
    <property type="nucleotide sequence ID" value="NZ_JBHTIA010000026.1"/>
</dbReference>
<organism evidence="11 12">
    <name type="scientific">Mucilaginibacter lutimaris</name>
    <dbReference type="NCBI Taxonomy" id="931629"/>
    <lineage>
        <taxon>Bacteria</taxon>
        <taxon>Pseudomonadati</taxon>
        <taxon>Bacteroidota</taxon>
        <taxon>Sphingobacteriia</taxon>
        <taxon>Sphingobacteriales</taxon>
        <taxon>Sphingobacteriaceae</taxon>
        <taxon>Mucilaginibacter</taxon>
    </lineage>
</organism>
<comment type="subcellular location">
    <subcellularLocation>
        <location evidence="1">Cell inner membrane</location>
        <topology evidence="1">Single-pass membrane protein</topology>
        <orientation evidence="1">Periplasmic side</orientation>
    </subcellularLocation>
</comment>
<dbReference type="PROSITE" id="PS52015">
    <property type="entry name" value="TONB_CTD"/>
    <property type="match status" value="1"/>
</dbReference>